<evidence type="ECO:0000256" key="5">
    <source>
        <dbReference type="SAM" id="MobiDB-lite"/>
    </source>
</evidence>
<evidence type="ECO:0000256" key="1">
    <source>
        <dbReference type="ARBA" id="ARBA00007534"/>
    </source>
</evidence>
<evidence type="ECO:0000256" key="3">
    <source>
        <dbReference type="ARBA" id="ARBA00022801"/>
    </source>
</evidence>
<accession>A0A3M2LA07</accession>
<keyword evidence="4" id="KW-1015">Disulfide bond</keyword>
<gene>
    <name evidence="6" type="ORF">EBN03_06890</name>
</gene>
<dbReference type="InterPro" id="IPR000675">
    <property type="entry name" value="Cutinase/axe"/>
</dbReference>
<dbReference type="GO" id="GO:0052689">
    <property type="term" value="F:carboxylic ester hydrolase activity"/>
    <property type="evidence" value="ECO:0007669"/>
    <property type="project" value="UniProtKB-KW"/>
</dbReference>
<dbReference type="PANTHER" id="PTHR33630:SF9">
    <property type="entry name" value="CUTINASE 4"/>
    <property type="match status" value="1"/>
</dbReference>
<dbReference type="PANTHER" id="PTHR33630">
    <property type="entry name" value="CUTINASE RV1984C-RELATED-RELATED"/>
    <property type="match status" value="1"/>
</dbReference>
<sequence>MAAGAVAPAVSGAGNAVADNDCPSVEVIAIPGTLETGPHRLDGVRGHGMLSGVTNGLGDSHQVDYIDYPATAVWWDGEVYGTSKHKAVDNARGLIAEMAARCATTQFAVVGYSQGADAAGDLAAEIGTGHGVIPPERFAGAGLISDPSRSPADIQVGPPAPGAGAEGSRPGGFGFVNDRVRTVCIADDLYCATDEQDYVSRLAGLIVRGTEMNPAGLWRDMLDTGVWIGDLGAHGGIPTLASQMSRQSYEDLIDKVQSFLQSGAHVAYPRYQVGDGQNAIGWMHDYVAGMG</sequence>
<dbReference type="EMBL" id="RFFH01000002">
    <property type="protein sequence ID" value="RMI34432.1"/>
    <property type="molecule type" value="Genomic_DNA"/>
</dbReference>
<evidence type="ECO:0000256" key="2">
    <source>
        <dbReference type="ARBA" id="ARBA00022487"/>
    </source>
</evidence>
<comment type="similarity">
    <text evidence="1">Belongs to the cutinase family.</text>
</comment>
<dbReference type="SMART" id="SM01110">
    <property type="entry name" value="Cutinase"/>
    <property type="match status" value="1"/>
</dbReference>
<dbReference type="Gene3D" id="3.40.50.1820">
    <property type="entry name" value="alpha/beta hydrolase"/>
    <property type="match status" value="1"/>
</dbReference>
<proteinExistence type="inferred from homology"/>
<dbReference type="SUPFAM" id="SSF53474">
    <property type="entry name" value="alpha/beta-Hydrolases"/>
    <property type="match status" value="1"/>
</dbReference>
<keyword evidence="3" id="KW-0378">Hydrolase</keyword>
<evidence type="ECO:0000313" key="7">
    <source>
        <dbReference type="Proteomes" id="UP000279275"/>
    </source>
</evidence>
<dbReference type="OrthoDB" id="4409063at2"/>
<comment type="caution">
    <text evidence="6">The sequence shown here is derived from an EMBL/GenBank/DDBJ whole genome shotgun (WGS) entry which is preliminary data.</text>
</comment>
<reference evidence="6 7" key="1">
    <citation type="submission" date="2018-10" db="EMBL/GenBank/DDBJ databases">
        <title>Isolation from cow dung.</title>
        <authorList>
            <person name="Ling L."/>
        </authorList>
    </citation>
    <scope>NUCLEOTIDE SEQUENCE [LARGE SCALE GENOMIC DNA]</scope>
    <source>
        <strain evidence="6 7">NEAU-LL90</strain>
    </source>
</reference>
<organism evidence="6 7">
    <name type="scientific">Nocardia stercoris</name>
    <dbReference type="NCBI Taxonomy" id="2483361"/>
    <lineage>
        <taxon>Bacteria</taxon>
        <taxon>Bacillati</taxon>
        <taxon>Actinomycetota</taxon>
        <taxon>Actinomycetes</taxon>
        <taxon>Mycobacteriales</taxon>
        <taxon>Nocardiaceae</taxon>
        <taxon>Nocardia</taxon>
    </lineage>
</organism>
<dbReference type="Proteomes" id="UP000279275">
    <property type="component" value="Unassembled WGS sequence"/>
</dbReference>
<dbReference type="InterPro" id="IPR029058">
    <property type="entry name" value="AB_hydrolase_fold"/>
</dbReference>
<evidence type="ECO:0000256" key="4">
    <source>
        <dbReference type="ARBA" id="ARBA00023157"/>
    </source>
</evidence>
<keyword evidence="2" id="KW-0719">Serine esterase</keyword>
<protein>
    <submittedName>
        <fullName evidence="6">Cutinase family protein</fullName>
    </submittedName>
</protein>
<evidence type="ECO:0000313" key="6">
    <source>
        <dbReference type="EMBL" id="RMI34432.1"/>
    </source>
</evidence>
<name>A0A3M2LA07_9NOCA</name>
<keyword evidence="7" id="KW-1185">Reference proteome</keyword>
<feature type="region of interest" description="Disordered" evidence="5">
    <location>
        <begin position="148"/>
        <end position="169"/>
    </location>
</feature>
<dbReference type="Pfam" id="PF01083">
    <property type="entry name" value="Cutinase"/>
    <property type="match status" value="1"/>
</dbReference>
<dbReference type="AlphaFoldDB" id="A0A3M2LA07"/>